<evidence type="ECO:0000256" key="2">
    <source>
        <dbReference type="ARBA" id="ARBA00022491"/>
    </source>
</evidence>
<evidence type="ECO:0000256" key="8">
    <source>
        <dbReference type="ARBA" id="ARBA00035241"/>
    </source>
</evidence>
<dbReference type="GO" id="GO:0015934">
    <property type="term" value="C:large ribosomal subunit"/>
    <property type="evidence" value="ECO:0007669"/>
    <property type="project" value="InterPro"/>
</dbReference>
<dbReference type="FunFam" id="3.40.50.790:FF:000001">
    <property type="entry name" value="50S ribosomal protein L1"/>
    <property type="match status" value="1"/>
</dbReference>
<dbReference type="GO" id="GO:0006412">
    <property type="term" value="P:translation"/>
    <property type="evidence" value="ECO:0007669"/>
    <property type="project" value="UniProtKB-UniRule"/>
</dbReference>
<dbReference type="Pfam" id="PF00687">
    <property type="entry name" value="Ribosomal_L1"/>
    <property type="match status" value="1"/>
</dbReference>
<dbReference type="CDD" id="cd00403">
    <property type="entry name" value="Ribosomal_L1"/>
    <property type="match status" value="1"/>
</dbReference>
<dbReference type="Proteomes" id="UP000002979">
    <property type="component" value="Unassembled WGS sequence"/>
</dbReference>
<comment type="caution">
    <text evidence="11">The sequence shown here is derived from an EMBL/GenBank/DDBJ whole genome shotgun (WGS) entry which is preliminary data.</text>
</comment>
<keyword evidence="5 9" id="KW-0694">RNA-binding</keyword>
<dbReference type="SUPFAM" id="SSF56808">
    <property type="entry name" value="Ribosomal protein L1"/>
    <property type="match status" value="1"/>
</dbReference>
<proteinExistence type="inferred from homology"/>
<dbReference type="InterPro" id="IPR016095">
    <property type="entry name" value="Ribosomal_uL1_3-a/b-sand"/>
</dbReference>
<evidence type="ECO:0000256" key="4">
    <source>
        <dbReference type="ARBA" id="ARBA00022845"/>
    </source>
</evidence>
<keyword evidence="2 9" id="KW-0678">Repressor</keyword>
<dbReference type="GO" id="GO:0006417">
    <property type="term" value="P:regulation of translation"/>
    <property type="evidence" value="ECO:0007669"/>
    <property type="project" value="UniProtKB-KW"/>
</dbReference>
<dbReference type="InterPro" id="IPR023673">
    <property type="entry name" value="Ribosomal_uL1_CS"/>
</dbReference>
<dbReference type="Gene3D" id="3.40.50.790">
    <property type="match status" value="1"/>
</dbReference>
<dbReference type="GO" id="GO:0003735">
    <property type="term" value="F:structural constituent of ribosome"/>
    <property type="evidence" value="ECO:0007669"/>
    <property type="project" value="InterPro"/>
</dbReference>
<dbReference type="EMBL" id="AAVN02000003">
    <property type="protein sequence ID" value="EBA39893.1"/>
    <property type="molecule type" value="Genomic_DNA"/>
</dbReference>
<protein>
    <recommendedName>
        <fullName evidence="8 9">Large ribosomal subunit protein uL1</fullName>
    </recommendedName>
</protein>
<evidence type="ECO:0000256" key="7">
    <source>
        <dbReference type="ARBA" id="ARBA00023274"/>
    </source>
</evidence>
<gene>
    <name evidence="9 11" type="primary">rplA</name>
    <name evidence="11" type="ORF">COLAER_01048</name>
</gene>
<dbReference type="InterPro" id="IPR005878">
    <property type="entry name" value="Ribosom_uL1_bac-type"/>
</dbReference>
<evidence type="ECO:0000256" key="9">
    <source>
        <dbReference type="HAMAP-Rule" id="MF_01318"/>
    </source>
</evidence>
<dbReference type="PIRSF" id="PIRSF002155">
    <property type="entry name" value="Ribosomal_L1"/>
    <property type="match status" value="1"/>
</dbReference>
<dbReference type="InterPro" id="IPR023674">
    <property type="entry name" value="Ribosomal_uL1-like"/>
</dbReference>
<keyword evidence="4 9" id="KW-0810">Translation regulation</keyword>
<dbReference type="InterPro" id="IPR002143">
    <property type="entry name" value="Ribosomal_uL1"/>
</dbReference>
<keyword evidence="6 9" id="KW-0689">Ribosomal protein</keyword>
<evidence type="ECO:0000313" key="12">
    <source>
        <dbReference type="Proteomes" id="UP000002979"/>
    </source>
</evidence>
<dbReference type="AlphaFoldDB" id="A4E9E8"/>
<comment type="similarity">
    <text evidence="1 9 10">Belongs to the universal ribosomal protein uL1 family.</text>
</comment>
<evidence type="ECO:0000256" key="1">
    <source>
        <dbReference type="ARBA" id="ARBA00010531"/>
    </source>
</evidence>
<organism evidence="11 12">
    <name type="scientific">Collinsella aerofaciens (strain ATCC 25986 / DSM 3979 / JCM 10188 / KCTC 3647 / NCTC 11838 / VPI 1003)</name>
    <dbReference type="NCBI Taxonomy" id="411903"/>
    <lineage>
        <taxon>Bacteria</taxon>
        <taxon>Bacillati</taxon>
        <taxon>Actinomycetota</taxon>
        <taxon>Coriobacteriia</taxon>
        <taxon>Coriobacteriales</taxon>
        <taxon>Coriobacteriaceae</taxon>
        <taxon>Collinsella</taxon>
    </lineage>
</organism>
<keyword evidence="3 9" id="KW-0699">rRNA-binding</keyword>
<keyword evidence="7 9" id="KW-0687">Ribonucleoprotein</keyword>
<evidence type="ECO:0000256" key="3">
    <source>
        <dbReference type="ARBA" id="ARBA00022730"/>
    </source>
</evidence>
<reference evidence="11 12" key="2">
    <citation type="submission" date="2007-04" db="EMBL/GenBank/DDBJ databases">
        <authorList>
            <person name="Fulton L."/>
            <person name="Clifton S."/>
            <person name="Fulton B."/>
            <person name="Xu J."/>
            <person name="Minx P."/>
            <person name="Mardis E.R."/>
            <person name="Wilson R.K."/>
        </authorList>
    </citation>
    <scope>NUCLEOTIDE SEQUENCE [LARGE SCALE GENOMIC DNA]</scope>
    <source>
        <strain evidence="12">ATCC 25986 / DSM 3979 / JCM 10188 / KCTC 3647 / NCTC 11838 / VPI 1003</strain>
    </source>
</reference>
<evidence type="ECO:0000313" key="11">
    <source>
        <dbReference type="EMBL" id="EBA39893.1"/>
    </source>
</evidence>
<dbReference type="GO" id="GO:0019843">
    <property type="term" value="F:rRNA binding"/>
    <property type="evidence" value="ECO:0007669"/>
    <property type="project" value="UniProtKB-UniRule"/>
</dbReference>
<dbReference type="Gene3D" id="3.30.190.20">
    <property type="match status" value="1"/>
</dbReference>
<evidence type="ECO:0000256" key="5">
    <source>
        <dbReference type="ARBA" id="ARBA00022884"/>
    </source>
</evidence>
<evidence type="ECO:0000256" key="10">
    <source>
        <dbReference type="RuleBase" id="RU000659"/>
    </source>
</evidence>
<sequence length="237" mass="25643">MHMAKHGKSYNAAAEKIDRATLYTPLQAAKLIKELDTAKFDETVEAHFRLGIDTRKADQNIRGSISLPHGTGKTVRVAVFAEGEKAREAEAAGADIIGSDELVAQIQKGEINFDAAIATPNMMAKVGRIGKILGPRGLMPNPKLGTVTMDVAKMVSELKAGRVEYRADRYGICHVPLGKKSFSEQQLVENYAALYTEILRVKPSSAKGKYVKSISVSSTMGPGVKVDPAVQRDFLAE</sequence>
<accession>A4E9E8</accession>
<keyword evidence="9" id="KW-0820">tRNA-binding</keyword>
<comment type="function">
    <text evidence="9">Binds directly to 23S rRNA. The L1 stalk is quite mobile in the ribosome, and is involved in E site tRNA release.</text>
</comment>
<dbReference type="NCBIfam" id="TIGR01169">
    <property type="entry name" value="rplA_bact"/>
    <property type="match status" value="1"/>
</dbReference>
<dbReference type="PANTHER" id="PTHR36427:SF3">
    <property type="entry name" value="LARGE RIBOSOMAL SUBUNIT PROTEIN UL1M"/>
    <property type="match status" value="1"/>
</dbReference>
<evidence type="ECO:0000256" key="6">
    <source>
        <dbReference type="ARBA" id="ARBA00022980"/>
    </source>
</evidence>
<comment type="function">
    <text evidence="9">Protein L1 is also a translational repressor protein, it controls the translation of the L11 operon by binding to its mRNA.</text>
</comment>
<dbReference type="PANTHER" id="PTHR36427">
    <property type="entry name" value="54S RIBOSOMAL PROTEIN L1, MITOCHONDRIAL"/>
    <property type="match status" value="1"/>
</dbReference>
<comment type="subunit">
    <text evidence="9">Part of the 50S ribosomal subunit.</text>
</comment>
<dbReference type="HAMAP" id="MF_01318_B">
    <property type="entry name" value="Ribosomal_uL1_B"/>
    <property type="match status" value="1"/>
</dbReference>
<reference evidence="11 12" key="1">
    <citation type="submission" date="2007-01" db="EMBL/GenBank/DDBJ databases">
        <title>Draft genome sequence of Collinsella aerofaciens (ATCC 25986).</title>
        <authorList>
            <person name="Sudarsanam P."/>
            <person name="Ley R."/>
            <person name="Guruge J."/>
            <person name="Turnbaugh P.J."/>
            <person name="Mahowald M."/>
            <person name="Liep D."/>
            <person name="Gordon J."/>
        </authorList>
    </citation>
    <scope>NUCLEOTIDE SEQUENCE [LARGE SCALE GENOMIC DNA]</scope>
    <source>
        <strain evidence="12">ATCC 25986 / DSM 3979 / JCM 10188 / KCTC 3647 / NCTC 11838 / VPI 1003</strain>
    </source>
</reference>
<dbReference type="InterPro" id="IPR028364">
    <property type="entry name" value="Ribosomal_uL1/biogenesis"/>
</dbReference>
<dbReference type="PROSITE" id="PS01199">
    <property type="entry name" value="RIBOSOMAL_L1"/>
    <property type="match status" value="1"/>
</dbReference>
<dbReference type="GO" id="GO:0000049">
    <property type="term" value="F:tRNA binding"/>
    <property type="evidence" value="ECO:0007669"/>
    <property type="project" value="UniProtKB-KW"/>
</dbReference>
<name>A4E9E8_COLAA</name>